<evidence type="ECO:0000313" key="4">
    <source>
        <dbReference type="EMBL" id="VAW57329.1"/>
    </source>
</evidence>
<dbReference type="HAMAP" id="MF_02066">
    <property type="entry name" value="CpoB"/>
    <property type="match status" value="1"/>
</dbReference>
<dbReference type="PROSITE" id="PS51257">
    <property type="entry name" value="PROKAR_LIPOPROTEIN"/>
    <property type="match status" value="1"/>
</dbReference>
<dbReference type="SUPFAM" id="SSF48452">
    <property type="entry name" value="TPR-like"/>
    <property type="match status" value="1"/>
</dbReference>
<dbReference type="InterPro" id="IPR034706">
    <property type="entry name" value="CpoB"/>
</dbReference>
<sequence length="329" mass="37006">MSLKHVNYYISTLGGCPRMRNLLRKIHFGQLLRKLSLNRPIIRLKFAQNLPQTGFPSRRLSFSDSLLAIALLLLAASNTVSFAADNNGLERRLHRLENLLNNQVLIEQSQRLDQIQQELSSIRELVENQEHQLGLIKQRQRNLYQDIDSRLNDMETKAANAAFAPATRLPANGSDAFIKSSPVPPPGSSEPFAAAVPSSDGGNGKSVYAQAFTLLKEGRYKDAITAFKRFQDTHPDSSYGVNAQYWLGEAYSVTRDYKSALTAFQAVVNKYPKSAKVEGAMLKIGYTYYEMRDWKSAIISLEAVAKNYPDKIVARKATERLERIKREGH</sequence>
<protein>
    <submittedName>
        <fullName evidence="4">Cell division coordinator CpoB</fullName>
    </submittedName>
</protein>
<dbReference type="InterPro" id="IPR011990">
    <property type="entry name" value="TPR-like_helical_dom_sf"/>
</dbReference>
<dbReference type="PROSITE" id="PS50005">
    <property type="entry name" value="TPR"/>
    <property type="match status" value="1"/>
</dbReference>
<accession>A0A3B0X703</accession>
<dbReference type="InterPro" id="IPR032519">
    <property type="entry name" value="YbgF_tri"/>
</dbReference>
<dbReference type="InterPro" id="IPR019734">
    <property type="entry name" value="TPR_rpt"/>
</dbReference>
<reference evidence="4" key="1">
    <citation type="submission" date="2018-06" db="EMBL/GenBank/DDBJ databases">
        <authorList>
            <person name="Zhirakovskaya E."/>
        </authorList>
    </citation>
    <scope>NUCLEOTIDE SEQUENCE</scope>
</reference>
<dbReference type="Gene3D" id="1.20.5.110">
    <property type="match status" value="1"/>
</dbReference>
<name>A0A3B0X703_9ZZZZ</name>
<organism evidence="4">
    <name type="scientific">hydrothermal vent metagenome</name>
    <dbReference type="NCBI Taxonomy" id="652676"/>
    <lineage>
        <taxon>unclassified sequences</taxon>
        <taxon>metagenomes</taxon>
        <taxon>ecological metagenomes</taxon>
    </lineage>
</organism>
<dbReference type="Gene3D" id="1.25.40.10">
    <property type="entry name" value="Tetratricopeptide repeat domain"/>
    <property type="match status" value="1"/>
</dbReference>
<dbReference type="Pfam" id="PF13174">
    <property type="entry name" value="TPR_6"/>
    <property type="match status" value="1"/>
</dbReference>
<dbReference type="SMART" id="SM00028">
    <property type="entry name" value="TPR"/>
    <property type="match status" value="3"/>
</dbReference>
<gene>
    <name evidence="4" type="ORF">MNBD_GAMMA07-1223</name>
</gene>
<dbReference type="InterPro" id="IPR014162">
    <property type="entry name" value="CpoB_C"/>
</dbReference>
<dbReference type="NCBIfam" id="TIGR02795">
    <property type="entry name" value="tol_pal_ybgF"/>
    <property type="match status" value="1"/>
</dbReference>
<proteinExistence type="inferred from homology"/>
<dbReference type="EMBL" id="UOFF01000372">
    <property type="protein sequence ID" value="VAW57329.1"/>
    <property type="molecule type" value="Genomic_DNA"/>
</dbReference>
<dbReference type="GO" id="GO:0051301">
    <property type="term" value="P:cell division"/>
    <property type="evidence" value="ECO:0007669"/>
    <property type="project" value="UniProtKB-KW"/>
</dbReference>
<evidence type="ECO:0000256" key="1">
    <source>
        <dbReference type="SAM" id="Coils"/>
    </source>
</evidence>
<keyword evidence="1" id="KW-0175">Coiled coil</keyword>
<keyword evidence="4" id="KW-0131">Cell cycle</keyword>
<evidence type="ECO:0000256" key="2">
    <source>
        <dbReference type="SAM" id="MobiDB-lite"/>
    </source>
</evidence>
<dbReference type="AlphaFoldDB" id="A0A3B0X703"/>
<evidence type="ECO:0000259" key="3">
    <source>
        <dbReference type="Pfam" id="PF16331"/>
    </source>
</evidence>
<dbReference type="Pfam" id="PF16331">
    <property type="entry name" value="TolA_bind_tri"/>
    <property type="match status" value="1"/>
</dbReference>
<feature type="coiled-coil region" evidence="1">
    <location>
        <begin position="105"/>
        <end position="157"/>
    </location>
</feature>
<feature type="domain" description="YbgF trimerisation" evidence="3">
    <location>
        <begin position="89"/>
        <end position="160"/>
    </location>
</feature>
<dbReference type="GO" id="GO:0070206">
    <property type="term" value="P:protein trimerization"/>
    <property type="evidence" value="ECO:0007669"/>
    <property type="project" value="InterPro"/>
</dbReference>
<keyword evidence="4" id="KW-0132">Cell division</keyword>
<dbReference type="Pfam" id="PF13432">
    <property type="entry name" value="TPR_16"/>
    <property type="match status" value="1"/>
</dbReference>
<feature type="region of interest" description="Disordered" evidence="2">
    <location>
        <begin position="183"/>
        <end position="202"/>
    </location>
</feature>